<sequence length="55" mass="5736">MVSTAAKHTKPHQKQAVSHPPTKTPQPLTTIKPGSMSSVGNCPGPGLRTSSHFGM</sequence>
<proteinExistence type="predicted"/>
<evidence type="ECO:0000256" key="1">
    <source>
        <dbReference type="SAM" id="MobiDB-lite"/>
    </source>
</evidence>
<dbReference type="AlphaFoldDB" id="A0AAD0P583"/>
<name>A0AAD0P583_MYCLR</name>
<reference evidence="2 3" key="1">
    <citation type="submission" date="2018-05" db="EMBL/GenBank/DDBJ databases">
        <title>Evolution of small genomes with special reference to Mycobacterium leprae.</title>
        <authorList>
            <person name="Mohanty P.S."/>
            <person name="Bansal A.K."/>
            <person name="Gupta U.D."/>
            <person name="Naaz F."/>
            <person name="Dwivedi V.D."/>
            <person name="Singh H."/>
            <person name="Gupta G."/>
            <person name="Sharma S."/>
            <person name="Arora M."/>
        </authorList>
    </citation>
    <scope>NUCLEOTIDE SEQUENCE [LARGE SCALE GENOMIC DNA]</scope>
    <source>
        <strain evidence="2 3">MRHRU-235-G</strain>
    </source>
</reference>
<gene>
    <name evidence="2" type="ORF">DIJ64_10535</name>
</gene>
<feature type="region of interest" description="Disordered" evidence="1">
    <location>
        <begin position="1"/>
        <end position="55"/>
    </location>
</feature>
<organism evidence="2 3">
    <name type="scientific">Mycobacterium leprae</name>
    <dbReference type="NCBI Taxonomy" id="1769"/>
    <lineage>
        <taxon>Bacteria</taxon>
        <taxon>Bacillati</taxon>
        <taxon>Actinomycetota</taxon>
        <taxon>Actinomycetes</taxon>
        <taxon>Mycobacteriales</taxon>
        <taxon>Mycobacteriaceae</taxon>
        <taxon>Mycobacterium</taxon>
    </lineage>
</organism>
<dbReference type="Proteomes" id="UP000249682">
    <property type="component" value="Chromosome"/>
</dbReference>
<evidence type="ECO:0000313" key="3">
    <source>
        <dbReference type="Proteomes" id="UP000249682"/>
    </source>
</evidence>
<evidence type="ECO:0000313" key="2">
    <source>
        <dbReference type="EMBL" id="AWV48335.1"/>
    </source>
</evidence>
<accession>A0AAD0P583</accession>
<dbReference type="EMBL" id="CP029543">
    <property type="protein sequence ID" value="AWV48335.1"/>
    <property type="molecule type" value="Genomic_DNA"/>
</dbReference>
<protein>
    <submittedName>
        <fullName evidence="2">Uncharacterized protein</fullName>
    </submittedName>
</protein>